<evidence type="ECO:0000256" key="2">
    <source>
        <dbReference type="HAMAP-Rule" id="MF_01477"/>
    </source>
</evidence>
<evidence type="ECO:0000256" key="1">
    <source>
        <dbReference type="ARBA" id="ARBA00010574"/>
    </source>
</evidence>
<accession>A0ABV6C7X1</accession>
<keyword evidence="2" id="KW-0810">Translation regulation</keyword>
<comment type="subcellular location">
    <subcellularLocation>
        <location evidence="2">Cytoplasm</location>
    </subcellularLocation>
</comment>
<dbReference type="HAMAP" id="MF_01477">
    <property type="entry name" value="Iojap_RsfS"/>
    <property type="match status" value="1"/>
</dbReference>
<proteinExistence type="inferred from homology"/>
<dbReference type="Proteomes" id="UP001589758">
    <property type="component" value="Unassembled WGS sequence"/>
</dbReference>
<dbReference type="NCBIfam" id="TIGR00090">
    <property type="entry name" value="rsfS_iojap_ybeB"/>
    <property type="match status" value="1"/>
</dbReference>
<dbReference type="InterPro" id="IPR043519">
    <property type="entry name" value="NT_sf"/>
</dbReference>
<keyword evidence="4" id="KW-1185">Reference proteome</keyword>
<dbReference type="Pfam" id="PF02410">
    <property type="entry name" value="RsfS"/>
    <property type="match status" value="1"/>
</dbReference>
<keyword evidence="2" id="KW-0963">Cytoplasm</keyword>
<dbReference type="Gene3D" id="3.30.460.10">
    <property type="entry name" value="Beta Polymerase, domain 2"/>
    <property type="match status" value="1"/>
</dbReference>
<gene>
    <name evidence="2 3" type="primary">rsfS</name>
    <name evidence="3" type="ORF">ACFFIT_02960</name>
</gene>
<dbReference type="SUPFAM" id="SSF81301">
    <property type="entry name" value="Nucleotidyltransferase"/>
    <property type="match status" value="1"/>
</dbReference>
<dbReference type="EMBL" id="JBHLXE010000027">
    <property type="protein sequence ID" value="MFC0179064.1"/>
    <property type="molecule type" value="Genomic_DNA"/>
</dbReference>
<keyword evidence="2" id="KW-0678">Repressor</keyword>
<protein>
    <recommendedName>
        <fullName evidence="2">Ribosomal silencing factor RsfS</fullName>
    </recommendedName>
</protein>
<comment type="similarity">
    <text evidence="1 2">Belongs to the Iojap/RsfS family.</text>
</comment>
<comment type="subunit">
    <text evidence="2">Interacts with ribosomal protein uL14 (rplN).</text>
</comment>
<dbReference type="PANTHER" id="PTHR21043">
    <property type="entry name" value="IOJAP SUPERFAMILY ORTHOLOG"/>
    <property type="match status" value="1"/>
</dbReference>
<evidence type="ECO:0000313" key="3">
    <source>
        <dbReference type="EMBL" id="MFC0179064.1"/>
    </source>
</evidence>
<comment type="caution">
    <text evidence="3">The sequence shown here is derived from an EMBL/GenBank/DDBJ whole genome shotgun (WGS) entry which is preliminary data.</text>
</comment>
<reference evidence="3 4" key="1">
    <citation type="submission" date="2024-09" db="EMBL/GenBank/DDBJ databases">
        <authorList>
            <person name="Sun Q."/>
            <person name="Mori K."/>
        </authorList>
    </citation>
    <scope>NUCLEOTIDE SEQUENCE [LARGE SCALE GENOMIC DNA]</scope>
    <source>
        <strain evidence="3 4">CCM 8545</strain>
    </source>
</reference>
<dbReference type="InterPro" id="IPR004394">
    <property type="entry name" value="Iojap/RsfS/C7orf30"/>
</dbReference>
<comment type="function">
    <text evidence="2">Functions as a ribosomal silencing factor. Interacts with ribosomal protein uL14 (rplN), blocking formation of intersubunit bridge B8. Prevents association of the 30S and 50S ribosomal subunits and the formation of functional ribosomes, thus repressing translation.</text>
</comment>
<dbReference type="RefSeq" id="WP_385876157.1">
    <property type="nucleotide sequence ID" value="NZ_JBHLXE010000027.1"/>
</dbReference>
<evidence type="ECO:0000313" key="4">
    <source>
        <dbReference type="Proteomes" id="UP001589758"/>
    </source>
</evidence>
<dbReference type="PANTHER" id="PTHR21043:SF0">
    <property type="entry name" value="MITOCHONDRIAL ASSEMBLY OF RIBOSOMAL LARGE SUBUNIT PROTEIN 1"/>
    <property type="match status" value="1"/>
</dbReference>
<name>A0ABV6C7X1_9GAMM</name>
<sequence>MLNTIRTTESLIDWIINEVEEVKGQDVTTLDVTGKSSITNAMIIVTGTSTRHIASMAELIQVKAKGAGVELFSCSGKDTAEWVILDFGDAILHLMQQESRDLYALEKLWG</sequence>
<organism evidence="3 4">
    <name type="scientific">Thorsellia kenyensis</name>
    <dbReference type="NCBI Taxonomy" id="1549888"/>
    <lineage>
        <taxon>Bacteria</taxon>
        <taxon>Pseudomonadati</taxon>
        <taxon>Pseudomonadota</taxon>
        <taxon>Gammaproteobacteria</taxon>
        <taxon>Enterobacterales</taxon>
        <taxon>Thorselliaceae</taxon>
        <taxon>Thorsellia</taxon>
    </lineage>
</organism>